<reference evidence="2 3" key="1">
    <citation type="journal article" date="2006" name="Science">
        <title>Genome of rice cluster I archaea -- the key methane producers in the rice rhizosphere.</title>
        <authorList>
            <person name="Erkel C."/>
            <person name="Kube M."/>
            <person name="Reinhardt R."/>
            <person name="Liesack W."/>
        </authorList>
    </citation>
    <scope>NUCLEOTIDE SEQUENCE [LARGE SCALE GENOMIC DNA]</scope>
    <source>
        <strain evidence="3">DSM 22066 / NBRC 105507 / MRE50</strain>
    </source>
</reference>
<dbReference type="AlphaFoldDB" id="Q0W032"/>
<dbReference type="InterPro" id="IPR038695">
    <property type="entry name" value="Saro_0823-like_sf"/>
</dbReference>
<dbReference type="RefSeq" id="WP_012034333.1">
    <property type="nucleotide sequence ID" value="NC_009464.1"/>
</dbReference>
<protein>
    <recommendedName>
        <fullName evidence="4">DUF192 domain-containing protein</fullName>
    </recommendedName>
</protein>
<evidence type="ECO:0000313" key="3">
    <source>
        <dbReference type="Proteomes" id="UP000000663"/>
    </source>
</evidence>
<accession>Q0W032</accession>
<dbReference type="Proteomes" id="UP000000663">
    <property type="component" value="Chromosome"/>
</dbReference>
<dbReference type="Gene3D" id="2.60.120.1140">
    <property type="entry name" value="Protein of unknown function DUF192"/>
    <property type="match status" value="1"/>
</dbReference>
<name>Q0W032_METAR</name>
<keyword evidence="3" id="KW-1185">Reference proteome</keyword>
<dbReference type="PANTHER" id="PTHR37953:SF1">
    <property type="entry name" value="UPF0127 PROTEIN MJ1496"/>
    <property type="match status" value="1"/>
</dbReference>
<keyword evidence="1" id="KW-0472">Membrane</keyword>
<evidence type="ECO:0000313" key="2">
    <source>
        <dbReference type="EMBL" id="CAJ38261.1"/>
    </source>
</evidence>
<keyword evidence="1" id="KW-0812">Transmembrane</keyword>
<dbReference type="EMBL" id="AM114193">
    <property type="protein sequence ID" value="CAJ38261.1"/>
    <property type="molecule type" value="Genomic_DNA"/>
</dbReference>
<organism evidence="2 3">
    <name type="scientific">Methanocella arvoryzae (strain DSM 22066 / NBRC 105507 / MRE50)</name>
    <dbReference type="NCBI Taxonomy" id="351160"/>
    <lineage>
        <taxon>Archaea</taxon>
        <taxon>Methanobacteriati</taxon>
        <taxon>Methanobacteriota</taxon>
        <taxon>Stenosarchaea group</taxon>
        <taxon>Methanomicrobia</taxon>
        <taxon>Methanocellales</taxon>
        <taxon>Methanocellaceae</taxon>
        <taxon>Methanocella</taxon>
    </lineage>
</organism>
<keyword evidence="1" id="KW-1133">Transmembrane helix</keyword>
<feature type="transmembrane region" description="Helical" evidence="1">
    <location>
        <begin position="6"/>
        <end position="27"/>
    </location>
</feature>
<proteinExistence type="predicted"/>
<gene>
    <name evidence="2" type="ORF">LRC44</name>
</gene>
<sequence length="168" mass="18752">MRRSPVIAALIIGFILLLITLSTFMYMSDRISKPQVTDEGMKSPTSLVSVVVSCDDGRRHTFAVEIADEPDEHARGLMNRTMLDADSGMLFIFEGNEPHSFWMENTLIPLDMIFIDQEGTIINIHENATPLSRDIIESAGPCKYVLEVNGGTCERKNIRAGDSIDIIY</sequence>
<evidence type="ECO:0000256" key="1">
    <source>
        <dbReference type="SAM" id="Phobius"/>
    </source>
</evidence>
<dbReference type="Pfam" id="PF02643">
    <property type="entry name" value="DUF192"/>
    <property type="match status" value="1"/>
</dbReference>
<dbReference type="GeneID" id="5144922"/>
<dbReference type="PANTHER" id="PTHR37953">
    <property type="entry name" value="UPF0127 PROTEIN MJ1496"/>
    <property type="match status" value="1"/>
</dbReference>
<evidence type="ECO:0008006" key="4">
    <source>
        <dbReference type="Google" id="ProtNLM"/>
    </source>
</evidence>
<dbReference type="eggNOG" id="arCOG03116">
    <property type="taxonomic scope" value="Archaea"/>
</dbReference>
<dbReference type="KEGG" id="rci:LRC44"/>
<dbReference type="InterPro" id="IPR003795">
    <property type="entry name" value="DUF192"/>
</dbReference>